<dbReference type="RefSeq" id="WP_129463275.1">
    <property type="nucleotide sequence ID" value="NZ_SBKQ01000002.1"/>
</dbReference>
<accession>A0A4Q1KX24</accession>
<sequence>MSNKIIFTLESRENFYLEVMKENFKLTDKQMYEAIQLAFNHFEENLHSKKKIEYKDLRNVLTPNINKKEIALIFDSSKIKSAWYGYEVFDKVIPIFNKKTKHSILSGDLIIEQNFYFWREVFFEELISEKDTDFLNIRDCFIIYINNLSNTLFTNFHNHLSNYEPYVGFIDTTTQTKLKTIMSFILCKVAIVNNNEIILPYEDEDWEIDQNTQGLPFEKYNFSIRSIPSLYYDLFLSYKIEREDLKGYSLDTRIALNSITPIVKDLERLNIEIDEPKFNYLLNEKGGKLKKAQLEKYSIIDFEKLIKEKIKDNYIYEMSELKEFNVIKFNVIIELEVQYSQEKVKCQATLHYMPKENKLKLITFF</sequence>
<evidence type="ECO:0000313" key="1">
    <source>
        <dbReference type="EMBL" id="RXR34868.1"/>
    </source>
</evidence>
<dbReference type="Proteomes" id="UP000289734">
    <property type="component" value="Unassembled WGS sequence"/>
</dbReference>
<evidence type="ECO:0000313" key="2">
    <source>
        <dbReference type="Proteomes" id="UP000289734"/>
    </source>
</evidence>
<reference evidence="2" key="1">
    <citation type="submission" date="2019-01" db="EMBL/GenBank/DDBJ databases">
        <title>Cytophagaceae bacterium strain CAR-16.</title>
        <authorList>
            <person name="Chen W.-M."/>
        </authorList>
    </citation>
    <scope>NUCLEOTIDE SEQUENCE [LARGE SCALE GENOMIC DNA]</scope>
    <source>
        <strain evidence="2">ICH-30</strain>
    </source>
</reference>
<dbReference type="OrthoDB" id="7800169at2"/>
<proteinExistence type="predicted"/>
<dbReference type="AlphaFoldDB" id="A0A4Q1KX24"/>
<dbReference type="EMBL" id="SBKQ01000002">
    <property type="protein sequence ID" value="RXR34868.1"/>
    <property type="molecule type" value="Genomic_DNA"/>
</dbReference>
<comment type="caution">
    <text evidence="1">The sequence shown here is derived from an EMBL/GenBank/DDBJ whole genome shotgun (WGS) entry which is preliminary data.</text>
</comment>
<protein>
    <submittedName>
        <fullName evidence="1">Uncharacterized protein</fullName>
    </submittedName>
</protein>
<organism evidence="1 2">
    <name type="scientific">Flavobacterium piscinae</name>
    <dbReference type="NCBI Taxonomy" id="2506424"/>
    <lineage>
        <taxon>Bacteria</taxon>
        <taxon>Pseudomonadati</taxon>
        <taxon>Bacteroidota</taxon>
        <taxon>Flavobacteriia</taxon>
        <taxon>Flavobacteriales</taxon>
        <taxon>Flavobacteriaceae</taxon>
        <taxon>Flavobacterium</taxon>
    </lineage>
</organism>
<name>A0A4Q1KX24_9FLAO</name>
<keyword evidence="2" id="KW-1185">Reference proteome</keyword>
<gene>
    <name evidence="1" type="ORF">EQG68_02865</name>
</gene>